<keyword evidence="2" id="KW-1133">Transmembrane helix</keyword>
<dbReference type="AlphaFoldDB" id="A0ABD3PM31"/>
<sequence>MMKSMLAFAAIATSASAKKSPLTPEMKKNLATLQSEGISAESSFGRHLISQARRVEQNGNYDMSFMANYSIKFLGCHHVTQWNSDADEDDGDQQNNNQGNANGNEMSLSNSRIQSKGLVRFRLCPSNSCRDGFSVGCSKDYGEYVVDMVQFLEVYVAWQMEEQEYKCATYRNTCYKECFESTNGNCYTKCYNKYGVNVALCASADEYGNAYSGYGDNTASTPFTLEDYLECAEYDFGGDTDDVVHYLGPYCAQQGGDIRLGFFTDDTCTLASAYQATYFEKLTGIEVPYTKNAIVSTSCISCEMKDDASTGYQQDYYNYDAQGNKNYYAAKYVNEMCGTMYMQSGKCETNMNSEDVPYPEEGACAYIEGVKRLKSDGIIRNSNTVSSKPAAISIGVFTGLAVMLGGYVYYLKSKIARSRVNLAGANVSLT</sequence>
<reference evidence="4 5" key="1">
    <citation type="journal article" date="2020" name="G3 (Bethesda)">
        <title>Improved Reference Genome for Cyclotella cryptica CCMP332, a Model for Cell Wall Morphogenesis, Salinity Adaptation, and Lipid Production in Diatoms (Bacillariophyta).</title>
        <authorList>
            <person name="Roberts W.R."/>
            <person name="Downey K.M."/>
            <person name="Ruck E.C."/>
            <person name="Traller J.C."/>
            <person name="Alverson A.J."/>
        </authorList>
    </citation>
    <scope>NUCLEOTIDE SEQUENCE [LARGE SCALE GENOMIC DNA]</scope>
    <source>
        <strain evidence="4 5">CCMP332</strain>
    </source>
</reference>
<organism evidence="4 5">
    <name type="scientific">Cyclotella cryptica</name>
    <dbReference type="NCBI Taxonomy" id="29204"/>
    <lineage>
        <taxon>Eukaryota</taxon>
        <taxon>Sar</taxon>
        <taxon>Stramenopiles</taxon>
        <taxon>Ochrophyta</taxon>
        <taxon>Bacillariophyta</taxon>
        <taxon>Coscinodiscophyceae</taxon>
        <taxon>Thalassiosirophycidae</taxon>
        <taxon>Stephanodiscales</taxon>
        <taxon>Stephanodiscaceae</taxon>
        <taxon>Cyclotella</taxon>
    </lineage>
</organism>
<evidence type="ECO:0000256" key="2">
    <source>
        <dbReference type="SAM" id="Phobius"/>
    </source>
</evidence>
<evidence type="ECO:0000313" key="4">
    <source>
        <dbReference type="EMBL" id="KAL3789220.1"/>
    </source>
</evidence>
<protein>
    <submittedName>
        <fullName evidence="4">Uncharacterized protein</fullName>
    </submittedName>
</protein>
<feature type="compositionally biased region" description="Low complexity" evidence="1">
    <location>
        <begin position="93"/>
        <end position="105"/>
    </location>
</feature>
<feature type="signal peptide" evidence="3">
    <location>
        <begin position="1"/>
        <end position="17"/>
    </location>
</feature>
<keyword evidence="5" id="KW-1185">Reference proteome</keyword>
<comment type="caution">
    <text evidence="4">The sequence shown here is derived from an EMBL/GenBank/DDBJ whole genome shotgun (WGS) entry which is preliminary data.</text>
</comment>
<name>A0ABD3PM31_9STRA</name>
<dbReference type="Proteomes" id="UP001516023">
    <property type="component" value="Unassembled WGS sequence"/>
</dbReference>
<feature type="chain" id="PRO_5044762554" evidence="3">
    <location>
        <begin position="18"/>
        <end position="430"/>
    </location>
</feature>
<evidence type="ECO:0000256" key="1">
    <source>
        <dbReference type="SAM" id="MobiDB-lite"/>
    </source>
</evidence>
<keyword evidence="2" id="KW-0472">Membrane</keyword>
<dbReference type="EMBL" id="JABMIG020000144">
    <property type="protein sequence ID" value="KAL3789220.1"/>
    <property type="molecule type" value="Genomic_DNA"/>
</dbReference>
<evidence type="ECO:0000256" key="3">
    <source>
        <dbReference type="SAM" id="SignalP"/>
    </source>
</evidence>
<feature type="transmembrane region" description="Helical" evidence="2">
    <location>
        <begin position="390"/>
        <end position="410"/>
    </location>
</feature>
<accession>A0ABD3PM31</accession>
<evidence type="ECO:0000313" key="5">
    <source>
        <dbReference type="Proteomes" id="UP001516023"/>
    </source>
</evidence>
<feature type="region of interest" description="Disordered" evidence="1">
    <location>
        <begin position="84"/>
        <end position="108"/>
    </location>
</feature>
<gene>
    <name evidence="4" type="ORF">HJC23_002805</name>
</gene>
<proteinExistence type="predicted"/>
<keyword evidence="2" id="KW-0812">Transmembrane</keyword>
<keyword evidence="3" id="KW-0732">Signal</keyword>